<keyword evidence="3" id="KW-1185">Reference proteome</keyword>
<name>A0AAX6DUK9_IRIPA</name>
<evidence type="ECO:0000313" key="3">
    <source>
        <dbReference type="Proteomes" id="UP001140949"/>
    </source>
</evidence>
<dbReference type="AlphaFoldDB" id="A0AAX6DUK9"/>
<proteinExistence type="predicted"/>
<gene>
    <name evidence="2" type="ORF">M6B38_226775</name>
</gene>
<reference evidence="2" key="1">
    <citation type="journal article" date="2023" name="GigaByte">
        <title>Genome assembly of the bearded iris, Iris pallida Lam.</title>
        <authorList>
            <person name="Bruccoleri R.E."/>
            <person name="Oakeley E.J."/>
            <person name="Faust A.M.E."/>
            <person name="Altorfer M."/>
            <person name="Dessus-Babus S."/>
            <person name="Burckhardt D."/>
            <person name="Oertli M."/>
            <person name="Naumann U."/>
            <person name="Petersen F."/>
            <person name="Wong J."/>
        </authorList>
    </citation>
    <scope>NUCLEOTIDE SEQUENCE</scope>
    <source>
        <strain evidence="2">GSM-AAB239-AS_SAM_17_03QT</strain>
    </source>
</reference>
<protein>
    <submittedName>
        <fullName evidence="2">Uncharacterized protein</fullName>
    </submittedName>
</protein>
<organism evidence="2 3">
    <name type="scientific">Iris pallida</name>
    <name type="common">Sweet iris</name>
    <dbReference type="NCBI Taxonomy" id="29817"/>
    <lineage>
        <taxon>Eukaryota</taxon>
        <taxon>Viridiplantae</taxon>
        <taxon>Streptophyta</taxon>
        <taxon>Embryophyta</taxon>
        <taxon>Tracheophyta</taxon>
        <taxon>Spermatophyta</taxon>
        <taxon>Magnoliopsida</taxon>
        <taxon>Liliopsida</taxon>
        <taxon>Asparagales</taxon>
        <taxon>Iridaceae</taxon>
        <taxon>Iridoideae</taxon>
        <taxon>Irideae</taxon>
        <taxon>Iris</taxon>
    </lineage>
</organism>
<evidence type="ECO:0000256" key="1">
    <source>
        <dbReference type="SAM" id="MobiDB-lite"/>
    </source>
</evidence>
<sequence length="58" mass="6538">MEMSWFHKARRSSERSSSGRPNFRSVDGLTTPVDDRVIVVDPSETPGSDVVWMRLSVS</sequence>
<dbReference type="EMBL" id="JANAVB010041818">
    <property type="protein sequence ID" value="KAJ6795448.1"/>
    <property type="molecule type" value="Genomic_DNA"/>
</dbReference>
<accession>A0AAX6DUK9</accession>
<feature type="region of interest" description="Disordered" evidence="1">
    <location>
        <begin position="1"/>
        <end position="29"/>
    </location>
</feature>
<evidence type="ECO:0000313" key="2">
    <source>
        <dbReference type="EMBL" id="KAJ6795448.1"/>
    </source>
</evidence>
<comment type="caution">
    <text evidence="2">The sequence shown here is derived from an EMBL/GenBank/DDBJ whole genome shotgun (WGS) entry which is preliminary data.</text>
</comment>
<dbReference type="Proteomes" id="UP001140949">
    <property type="component" value="Unassembled WGS sequence"/>
</dbReference>
<reference evidence="2" key="2">
    <citation type="submission" date="2023-04" db="EMBL/GenBank/DDBJ databases">
        <authorList>
            <person name="Bruccoleri R.E."/>
            <person name="Oakeley E.J."/>
            <person name="Faust A.-M."/>
            <person name="Dessus-Babus S."/>
            <person name="Altorfer M."/>
            <person name="Burckhardt D."/>
            <person name="Oertli M."/>
            <person name="Naumann U."/>
            <person name="Petersen F."/>
            <person name="Wong J."/>
        </authorList>
    </citation>
    <scope>NUCLEOTIDE SEQUENCE</scope>
    <source>
        <strain evidence="2">GSM-AAB239-AS_SAM_17_03QT</strain>
        <tissue evidence="2">Leaf</tissue>
    </source>
</reference>